<comment type="caution">
    <text evidence="6">The sequence shown here is derived from an EMBL/GenBank/DDBJ whole genome shotgun (WGS) entry which is preliminary data.</text>
</comment>
<dbReference type="OrthoDB" id="272703at2759"/>
<name>K2NS52_TRYCR</name>
<evidence type="ECO:0000313" key="7">
    <source>
        <dbReference type="Proteomes" id="UP000007350"/>
    </source>
</evidence>
<evidence type="ECO:0000256" key="3">
    <source>
        <dbReference type="PROSITE-ProRule" id="PRU00176"/>
    </source>
</evidence>
<dbReference type="PANTHER" id="PTHR24012">
    <property type="entry name" value="RNA BINDING PROTEIN"/>
    <property type="match status" value="1"/>
</dbReference>
<reference evidence="6 7" key="1">
    <citation type="journal article" date="2012" name="BMC Genomics">
        <title>Comparative genomic analysis of human infective Trypanosoma cruzi lineages with the bat-restricted subspecies T. cruzi marinkellei.</title>
        <authorList>
            <person name="Franzen O."/>
            <person name="Talavera-Lopez C."/>
            <person name="Ochaya S."/>
            <person name="Butler C.E."/>
            <person name="Messenger L.A."/>
            <person name="Lewis M.D."/>
            <person name="Llewellyn M.S."/>
            <person name="Marinkelle C.J."/>
            <person name="Tyler K.M."/>
            <person name="Miles M.A."/>
            <person name="Andersson B."/>
        </authorList>
    </citation>
    <scope>NUCLEOTIDE SEQUENCE [LARGE SCALE GENOMIC DNA]</scope>
    <source>
        <strain evidence="6 7">B7</strain>
    </source>
</reference>
<sequence>MSYTNLFVAKLPRNLNDSDLEQIFAEYRPISAKVMLDASTGRSKGFGFVLFRTEEEGKRAYDDLNRKSTRACRHNFNLIIYPSQHSGKAAVTPSNALYIRNIPISVPQAQVEKFLSTFGTLTFCAMREDHYGNPVWVVYAEYDCLGCSKNALQRLHGSSEHFYGPPVMVKYADTDEAKQERRRRREEGKVPRAPPPRSVCVFPPPRQTATPEVHHGNCMEVPTAFSDNNSNNNINVAVCPREVTLSQDSTSCSLGPNLSSDTSSTASSLQKLPDIVFTPPPPTLLGSAAPPPMFSVPPQSQPPPIYPLDASCNVAPSGSPLVVCRDNSNKDDPPVMIVLENGQQLMLASNAVNLRPSDFALAARSSLLWPPEVGYASPLPPPKPQPFTVVPFS</sequence>
<dbReference type="AlphaFoldDB" id="K2NS52"/>
<dbReference type="EMBL" id="AHKC01008242">
    <property type="protein sequence ID" value="EKF37826.1"/>
    <property type="molecule type" value="Genomic_DNA"/>
</dbReference>
<protein>
    <submittedName>
        <fullName evidence="6">RNA-binding protein, putative</fullName>
    </submittedName>
</protein>
<dbReference type="InterPro" id="IPR035979">
    <property type="entry name" value="RBD_domain_sf"/>
</dbReference>
<gene>
    <name evidence="6" type="ORF">MOQ_001972</name>
</gene>
<feature type="region of interest" description="Disordered" evidence="4">
    <location>
        <begin position="174"/>
        <end position="206"/>
    </location>
</feature>
<evidence type="ECO:0000259" key="5">
    <source>
        <dbReference type="PROSITE" id="PS50102"/>
    </source>
</evidence>
<dbReference type="Proteomes" id="UP000007350">
    <property type="component" value="Unassembled WGS sequence"/>
</dbReference>
<dbReference type="GO" id="GO:0003723">
    <property type="term" value="F:RNA binding"/>
    <property type="evidence" value="ECO:0007669"/>
    <property type="project" value="UniProtKB-UniRule"/>
</dbReference>
<evidence type="ECO:0000256" key="4">
    <source>
        <dbReference type="SAM" id="MobiDB-lite"/>
    </source>
</evidence>
<dbReference type="FunFam" id="3.30.70.330:FF:001043">
    <property type="entry name" value="RNA-binding protein, putative"/>
    <property type="match status" value="1"/>
</dbReference>
<evidence type="ECO:0000313" key="6">
    <source>
        <dbReference type="EMBL" id="EKF37826.1"/>
    </source>
</evidence>
<dbReference type="Pfam" id="PF00076">
    <property type="entry name" value="RRM_1"/>
    <property type="match status" value="1"/>
</dbReference>
<feature type="compositionally biased region" description="Pro residues" evidence="4">
    <location>
        <begin position="192"/>
        <end position="206"/>
    </location>
</feature>
<dbReference type="Gene3D" id="3.30.70.330">
    <property type="match status" value="2"/>
</dbReference>
<dbReference type="SMART" id="SM00360">
    <property type="entry name" value="RRM"/>
    <property type="match status" value="2"/>
</dbReference>
<feature type="domain" description="RRM" evidence="5">
    <location>
        <begin position="95"/>
        <end position="174"/>
    </location>
</feature>
<keyword evidence="7" id="KW-1185">Reference proteome</keyword>
<accession>K2NS52</accession>
<organism evidence="6 7">
    <name type="scientific">Trypanosoma cruzi marinkellei</name>
    <dbReference type="NCBI Taxonomy" id="85056"/>
    <lineage>
        <taxon>Eukaryota</taxon>
        <taxon>Discoba</taxon>
        <taxon>Euglenozoa</taxon>
        <taxon>Kinetoplastea</taxon>
        <taxon>Metakinetoplastina</taxon>
        <taxon>Trypanosomatida</taxon>
        <taxon>Trypanosomatidae</taxon>
        <taxon>Trypanosoma</taxon>
        <taxon>Schizotrypanum</taxon>
    </lineage>
</organism>
<feature type="domain" description="RRM" evidence="5">
    <location>
        <begin position="4"/>
        <end position="85"/>
    </location>
</feature>
<dbReference type="CDD" id="cd00590">
    <property type="entry name" value="RRM_SF"/>
    <property type="match status" value="1"/>
</dbReference>
<evidence type="ECO:0000256" key="2">
    <source>
        <dbReference type="ARBA" id="ARBA00022884"/>
    </source>
</evidence>
<dbReference type="SUPFAM" id="SSF54928">
    <property type="entry name" value="RNA-binding domain, RBD"/>
    <property type="match status" value="1"/>
</dbReference>
<keyword evidence="1" id="KW-0677">Repeat</keyword>
<evidence type="ECO:0000256" key="1">
    <source>
        <dbReference type="ARBA" id="ARBA00022737"/>
    </source>
</evidence>
<dbReference type="PROSITE" id="PS50102">
    <property type="entry name" value="RRM"/>
    <property type="match status" value="2"/>
</dbReference>
<proteinExistence type="predicted"/>
<dbReference type="InterPro" id="IPR012677">
    <property type="entry name" value="Nucleotide-bd_a/b_plait_sf"/>
</dbReference>
<feature type="compositionally biased region" description="Basic and acidic residues" evidence="4">
    <location>
        <begin position="174"/>
        <end position="190"/>
    </location>
</feature>
<dbReference type="InterPro" id="IPR000504">
    <property type="entry name" value="RRM_dom"/>
</dbReference>
<keyword evidence="2 3" id="KW-0694">RNA-binding</keyword>